<accession>A0A170SNH6</accession>
<dbReference type="AlphaFoldDB" id="A0A170SNH6"/>
<evidence type="ECO:0008006" key="3">
    <source>
        <dbReference type="Google" id="ProtNLM"/>
    </source>
</evidence>
<reference evidence="2" key="1">
    <citation type="submission" date="2016-01" db="EMBL/GenBank/DDBJ databases">
        <authorList>
            <person name="Vorgias C.E."/>
        </authorList>
    </citation>
    <scope>NUCLEOTIDE SEQUENCE [LARGE SCALE GENOMIC DNA]</scope>
</reference>
<dbReference type="KEGG" id="tch:CHITON_1435"/>
<dbReference type="EMBL" id="LN999010">
    <property type="protein sequence ID" value="CUX78214.1"/>
    <property type="molecule type" value="Genomic_DNA"/>
</dbReference>
<gene>
    <name evidence="1" type="ORF">CHITON_1435</name>
</gene>
<dbReference type="InterPro" id="IPR018716">
    <property type="entry name" value="DUF2240"/>
</dbReference>
<organism evidence="1 2">
    <name type="scientific">Thermococcus chitonophagus</name>
    <dbReference type="NCBI Taxonomy" id="54262"/>
    <lineage>
        <taxon>Archaea</taxon>
        <taxon>Methanobacteriati</taxon>
        <taxon>Methanobacteriota</taxon>
        <taxon>Thermococci</taxon>
        <taxon>Thermococcales</taxon>
        <taxon>Thermococcaceae</taxon>
        <taxon>Thermococcus</taxon>
    </lineage>
</organism>
<sequence length="140" mass="15867">MGMRLGKYRPLLEAVKLKGDEVFQSKSELIGILTFKLGIMAVSEAKQLISEAIEGGIVEETPEGLIVHTDLIEEEEEKRDVFGEMVEYIAKQLGVTELEVLEEVEKLRERYGNLDKKILAYLYGLEKGVDMSRFKDELEG</sequence>
<proteinExistence type="predicted"/>
<evidence type="ECO:0000313" key="2">
    <source>
        <dbReference type="Proteomes" id="UP000093069"/>
    </source>
</evidence>
<dbReference type="Proteomes" id="UP000093069">
    <property type="component" value="Chromosome I"/>
</dbReference>
<protein>
    <recommendedName>
        <fullName evidence="3">DUF2240 family protein</fullName>
    </recommendedName>
</protein>
<dbReference type="Pfam" id="PF09999">
    <property type="entry name" value="DUF2240"/>
    <property type="match status" value="1"/>
</dbReference>
<evidence type="ECO:0000313" key="1">
    <source>
        <dbReference type="EMBL" id="CUX78214.1"/>
    </source>
</evidence>
<name>A0A170SNH6_9EURY</name>